<evidence type="ECO:0000313" key="2">
    <source>
        <dbReference type="Proteomes" id="UP001347796"/>
    </source>
</evidence>
<dbReference type="EMBL" id="JAZGQO010000002">
    <property type="protein sequence ID" value="KAK6191060.1"/>
    <property type="molecule type" value="Genomic_DNA"/>
</dbReference>
<sequence length="216" mass="24852">MGDTEFQPRSVFKNLGVLLDSGLTFTKQVDDLCRKCYCHLKNISSIRHVLTQDSASALARSLILSRLDYCNSLFTGLPQNQLNRFQRIQNITARMVTRSPYHCHITPVLQALHWLPVSARIDFKVLCLTYQCVSGEAPDYLFNLIQQYIPKRHLRSYNFNQLVVPKGKLASFGQRAFAVAAAEKWNSLPVELRFVTTLPIFKSRLKTHLFKIHNRN</sequence>
<name>A0AAN8Q449_PATCE</name>
<proteinExistence type="predicted"/>
<dbReference type="Proteomes" id="UP001347796">
    <property type="component" value="Unassembled WGS sequence"/>
</dbReference>
<protein>
    <submittedName>
        <fullName evidence="1">Uncharacterized protein</fullName>
    </submittedName>
</protein>
<dbReference type="PANTHER" id="PTHR33332">
    <property type="entry name" value="REVERSE TRANSCRIPTASE DOMAIN-CONTAINING PROTEIN"/>
    <property type="match status" value="1"/>
</dbReference>
<comment type="caution">
    <text evidence="1">The sequence shown here is derived from an EMBL/GenBank/DDBJ whole genome shotgun (WGS) entry which is preliminary data.</text>
</comment>
<evidence type="ECO:0000313" key="1">
    <source>
        <dbReference type="EMBL" id="KAK6191060.1"/>
    </source>
</evidence>
<keyword evidence="2" id="KW-1185">Reference proteome</keyword>
<accession>A0AAN8Q449</accession>
<gene>
    <name evidence="1" type="ORF">SNE40_002808</name>
</gene>
<reference evidence="1 2" key="1">
    <citation type="submission" date="2024-01" db="EMBL/GenBank/DDBJ databases">
        <title>The genome of the rayed Mediterranean limpet Patella caerulea (Linnaeus, 1758).</title>
        <authorList>
            <person name="Anh-Thu Weber A."/>
            <person name="Halstead-Nussloch G."/>
        </authorList>
    </citation>
    <scope>NUCLEOTIDE SEQUENCE [LARGE SCALE GENOMIC DNA]</scope>
    <source>
        <strain evidence="1">AATW-2023a</strain>
        <tissue evidence="1">Whole specimen</tissue>
    </source>
</reference>
<dbReference type="AlphaFoldDB" id="A0AAN8Q449"/>
<organism evidence="1 2">
    <name type="scientific">Patella caerulea</name>
    <name type="common">Rayed Mediterranean limpet</name>
    <dbReference type="NCBI Taxonomy" id="87958"/>
    <lineage>
        <taxon>Eukaryota</taxon>
        <taxon>Metazoa</taxon>
        <taxon>Spiralia</taxon>
        <taxon>Lophotrochozoa</taxon>
        <taxon>Mollusca</taxon>
        <taxon>Gastropoda</taxon>
        <taxon>Patellogastropoda</taxon>
        <taxon>Patelloidea</taxon>
        <taxon>Patellidae</taxon>
        <taxon>Patella</taxon>
    </lineage>
</organism>